<dbReference type="GO" id="GO:0003678">
    <property type="term" value="F:DNA helicase activity"/>
    <property type="evidence" value="ECO:0007669"/>
    <property type="project" value="InterPro"/>
</dbReference>
<dbReference type="PATRIC" id="fig|1423718.3.peg.1201"/>
<gene>
    <name evidence="2" type="ORF">FC14_GL001143</name>
</gene>
<dbReference type="OrthoDB" id="9773982at2"/>
<keyword evidence="2" id="KW-0378">Hydrolase</keyword>
<proteinExistence type="predicted"/>
<dbReference type="Proteomes" id="UP000051008">
    <property type="component" value="Unassembled WGS sequence"/>
</dbReference>
<dbReference type="PROSITE" id="PS51199">
    <property type="entry name" value="SF4_HELICASE"/>
    <property type="match status" value="1"/>
</dbReference>
<accession>A0A0R2A6H1</accession>
<dbReference type="RefSeq" id="WP_056977751.1">
    <property type="nucleotide sequence ID" value="NZ_AYYP01000072.1"/>
</dbReference>
<dbReference type="InterPro" id="IPR007694">
    <property type="entry name" value="DNA_helicase_DnaB-like_C"/>
</dbReference>
<dbReference type="Gene3D" id="3.40.50.300">
    <property type="entry name" value="P-loop containing nucleotide triphosphate hydrolases"/>
    <property type="match status" value="1"/>
</dbReference>
<dbReference type="Pfam" id="PF03796">
    <property type="entry name" value="DnaB_C"/>
    <property type="match status" value="1"/>
</dbReference>
<dbReference type="GO" id="GO:0005829">
    <property type="term" value="C:cytosol"/>
    <property type="evidence" value="ECO:0007669"/>
    <property type="project" value="TreeGrafter"/>
</dbReference>
<evidence type="ECO:0000259" key="1">
    <source>
        <dbReference type="PROSITE" id="PS51199"/>
    </source>
</evidence>
<dbReference type="GO" id="GO:0005524">
    <property type="term" value="F:ATP binding"/>
    <property type="evidence" value="ECO:0007669"/>
    <property type="project" value="InterPro"/>
</dbReference>
<dbReference type="PANTHER" id="PTHR30153:SF2">
    <property type="entry name" value="REPLICATIVE DNA HELICASE"/>
    <property type="match status" value="1"/>
</dbReference>
<keyword evidence="3" id="KW-1185">Reference proteome</keyword>
<dbReference type="SUPFAM" id="SSF52540">
    <property type="entry name" value="P-loop containing nucleoside triphosphate hydrolases"/>
    <property type="match status" value="1"/>
</dbReference>
<sequence length="409" mass="46131">MFSEQIEERIVGIALKNPNLADDPDFKSRYFMGERAQAIAEALCVLPTEKRSLANIWNELDNGYNQHNYPISYDDLVALEELIAGQASFYRDLQVVKRNYLENALQQAMVNYSQNRSQDHLDKVTSIIEALDTINTCDSGELTVASQEFSDQLAGKGPKAIKTLPKLDVLFNGGLSGAKLIALGARPGLGKTAFGLNLVQAILANNAEVHVDYFSLEMSKLEIFKRLISLQTQIPHSHLINPANCKLDRIKLEQAQEQILASNLQVYDSLRTLGSILAVIQAHASQYRQQYVVFIDYLGLITLDQQYQLDRYLLVSEITRQLKMCTLDYQVPIIMLSQLNRAVESRLNKAPQLADLRESGSIEQDANLVAFLYRPEKDLHKVNLIIRKNQEGCLGELTFKFKGETMTFE</sequence>
<protein>
    <submittedName>
        <fullName evidence="2">Replicative dna helicase</fullName>
    </submittedName>
</protein>
<keyword evidence="2" id="KW-0347">Helicase</keyword>
<dbReference type="InterPro" id="IPR027417">
    <property type="entry name" value="P-loop_NTPase"/>
</dbReference>
<feature type="domain" description="SF4 helicase" evidence="1">
    <location>
        <begin position="154"/>
        <end position="409"/>
    </location>
</feature>
<comment type="caution">
    <text evidence="2">The sequence shown here is derived from an EMBL/GenBank/DDBJ whole genome shotgun (WGS) entry which is preliminary data.</text>
</comment>
<keyword evidence="2" id="KW-0067">ATP-binding</keyword>
<evidence type="ECO:0000313" key="3">
    <source>
        <dbReference type="Proteomes" id="UP000051008"/>
    </source>
</evidence>
<dbReference type="EMBL" id="AYYP01000072">
    <property type="protein sequence ID" value="KRM62904.1"/>
    <property type="molecule type" value="Genomic_DNA"/>
</dbReference>
<dbReference type="PANTHER" id="PTHR30153">
    <property type="entry name" value="REPLICATIVE DNA HELICASE DNAB"/>
    <property type="match status" value="1"/>
</dbReference>
<dbReference type="GO" id="GO:0006260">
    <property type="term" value="P:DNA replication"/>
    <property type="evidence" value="ECO:0007669"/>
    <property type="project" value="InterPro"/>
</dbReference>
<name>A0A0R2A6H1_9LACO</name>
<evidence type="ECO:0000313" key="2">
    <source>
        <dbReference type="EMBL" id="KRM62904.1"/>
    </source>
</evidence>
<organism evidence="2 3">
    <name type="scientific">Ligilactobacillus agilis DSM 20509</name>
    <dbReference type="NCBI Taxonomy" id="1423718"/>
    <lineage>
        <taxon>Bacteria</taxon>
        <taxon>Bacillati</taxon>
        <taxon>Bacillota</taxon>
        <taxon>Bacilli</taxon>
        <taxon>Lactobacillales</taxon>
        <taxon>Lactobacillaceae</taxon>
        <taxon>Ligilactobacillus</taxon>
    </lineage>
</organism>
<dbReference type="AlphaFoldDB" id="A0A0R2A6H1"/>
<reference evidence="2 3" key="1">
    <citation type="journal article" date="2015" name="Genome Announc.">
        <title>Expanding the biotechnology potential of lactobacilli through comparative genomics of 213 strains and associated genera.</title>
        <authorList>
            <person name="Sun Z."/>
            <person name="Harris H.M."/>
            <person name="McCann A."/>
            <person name="Guo C."/>
            <person name="Argimon S."/>
            <person name="Zhang W."/>
            <person name="Yang X."/>
            <person name="Jeffery I.B."/>
            <person name="Cooney J.C."/>
            <person name="Kagawa T.F."/>
            <person name="Liu W."/>
            <person name="Song Y."/>
            <person name="Salvetti E."/>
            <person name="Wrobel A."/>
            <person name="Rasinkangas P."/>
            <person name="Parkhill J."/>
            <person name="Rea M.C."/>
            <person name="O'Sullivan O."/>
            <person name="Ritari J."/>
            <person name="Douillard F.P."/>
            <person name="Paul Ross R."/>
            <person name="Yang R."/>
            <person name="Briner A.E."/>
            <person name="Felis G.E."/>
            <person name="de Vos W.M."/>
            <person name="Barrangou R."/>
            <person name="Klaenhammer T.R."/>
            <person name="Caufield P.W."/>
            <person name="Cui Y."/>
            <person name="Zhang H."/>
            <person name="O'Toole P.W."/>
        </authorList>
    </citation>
    <scope>NUCLEOTIDE SEQUENCE [LARGE SCALE GENOMIC DNA]</scope>
    <source>
        <strain evidence="2 3">DSM 20509</strain>
    </source>
</reference>
<keyword evidence="2" id="KW-0547">Nucleotide-binding</keyword>